<feature type="non-terminal residue" evidence="8">
    <location>
        <position position="92"/>
    </location>
</feature>
<dbReference type="AlphaFoldDB" id="A0A382ZT64"/>
<feature type="transmembrane region" description="Helical" evidence="6">
    <location>
        <begin position="69"/>
        <end position="88"/>
    </location>
</feature>
<evidence type="ECO:0000256" key="2">
    <source>
        <dbReference type="ARBA" id="ARBA00022475"/>
    </source>
</evidence>
<protein>
    <recommendedName>
        <fullName evidence="7">DNA translocase FtsK 4TM region domain-containing protein</fullName>
    </recommendedName>
</protein>
<reference evidence="8" key="1">
    <citation type="submission" date="2018-05" db="EMBL/GenBank/DDBJ databases">
        <authorList>
            <person name="Lanie J.A."/>
            <person name="Ng W.-L."/>
            <person name="Kazmierczak K.M."/>
            <person name="Andrzejewski T.M."/>
            <person name="Davidsen T.M."/>
            <person name="Wayne K.J."/>
            <person name="Tettelin H."/>
            <person name="Glass J.I."/>
            <person name="Rusch D."/>
            <person name="Podicherti R."/>
            <person name="Tsui H.-C.T."/>
            <person name="Winkler M.E."/>
        </authorList>
    </citation>
    <scope>NUCLEOTIDE SEQUENCE</scope>
</reference>
<name>A0A382ZT64_9ZZZZ</name>
<comment type="subcellular location">
    <subcellularLocation>
        <location evidence="1">Cell membrane</location>
        <topology evidence="1">Multi-pass membrane protein</topology>
    </subcellularLocation>
</comment>
<evidence type="ECO:0000313" key="8">
    <source>
        <dbReference type="EMBL" id="SVD97868.1"/>
    </source>
</evidence>
<evidence type="ECO:0000256" key="5">
    <source>
        <dbReference type="ARBA" id="ARBA00023136"/>
    </source>
</evidence>
<keyword evidence="2" id="KW-1003">Cell membrane</keyword>
<proteinExistence type="predicted"/>
<evidence type="ECO:0000256" key="4">
    <source>
        <dbReference type="ARBA" id="ARBA00022989"/>
    </source>
</evidence>
<keyword evidence="5 6" id="KW-0472">Membrane</keyword>
<dbReference type="InterPro" id="IPR025199">
    <property type="entry name" value="FtsK_4TM"/>
</dbReference>
<accession>A0A382ZT64</accession>
<feature type="transmembrane region" description="Helical" evidence="6">
    <location>
        <begin position="20"/>
        <end position="40"/>
    </location>
</feature>
<sequence length="92" mass="10412">MKSQILIKINDFIKNRLIELSGVLLILVSIFLLASIISYSPSDPNFIYTPENAKIKNIGGYYGSVISDFLLQSLGLISIFLVFNFFYWGTKL</sequence>
<feature type="domain" description="DNA translocase FtsK 4TM region" evidence="7">
    <location>
        <begin position="15"/>
        <end position="91"/>
    </location>
</feature>
<organism evidence="8">
    <name type="scientific">marine metagenome</name>
    <dbReference type="NCBI Taxonomy" id="408172"/>
    <lineage>
        <taxon>unclassified sequences</taxon>
        <taxon>metagenomes</taxon>
        <taxon>ecological metagenomes</taxon>
    </lineage>
</organism>
<keyword evidence="4 6" id="KW-1133">Transmembrane helix</keyword>
<evidence type="ECO:0000256" key="3">
    <source>
        <dbReference type="ARBA" id="ARBA00022692"/>
    </source>
</evidence>
<dbReference type="Pfam" id="PF13491">
    <property type="entry name" value="FtsK_4TM"/>
    <property type="match status" value="1"/>
</dbReference>
<evidence type="ECO:0000256" key="1">
    <source>
        <dbReference type="ARBA" id="ARBA00004651"/>
    </source>
</evidence>
<dbReference type="GO" id="GO:0005886">
    <property type="term" value="C:plasma membrane"/>
    <property type="evidence" value="ECO:0007669"/>
    <property type="project" value="UniProtKB-SubCell"/>
</dbReference>
<keyword evidence="3 6" id="KW-0812">Transmembrane</keyword>
<evidence type="ECO:0000259" key="7">
    <source>
        <dbReference type="Pfam" id="PF13491"/>
    </source>
</evidence>
<gene>
    <name evidence="8" type="ORF">METZ01_LOCUS450722</name>
</gene>
<evidence type="ECO:0000256" key="6">
    <source>
        <dbReference type="SAM" id="Phobius"/>
    </source>
</evidence>
<dbReference type="EMBL" id="UINC01185918">
    <property type="protein sequence ID" value="SVD97868.1"/>
    <property type="molecule type" value="Genomic_DNA"/>
</dbReference>